<evidence type="ECO:0000259" key="2">
    <source>
        <dbReference type="PROSITE" id="PS50942"/>
    </source>
</evidence>
<dbReference type="GO" id="GO:0005886">
    <property type="term" value="C:plasma membrane"/>
    <property type="evidence" value="ECO:0007669"/>
    <property type="project" value="TreeGrafter"/>
</dbReference>
<dbReference type="PANTHER" id="PTHR12276:SF45">
    <property type="entry name" value="CLATHRIN INTERACTOR 1"/>
    <property type="match status" value="1"/>
</dbReference>
<dbReference type="SUPFAM" id="SSF48464">
    <property type="entry name" value="ENTH/VHS domain"/>
    <property type="match status" value="1"/>
</dbReference>
<accession>A0A915E0Y0</accession>
<dbReference type="Pfam" id="PF01417">
    <property type="entry name" value="ENTH"/>
    <property type="match status" value="2"/>
</dbReference>
<keyword evidence="3" id="KW-1185">Reference proteome</keyword>
<evidence type="ECO:0000313" key="4">
    <source>
        <dbReference type="WBParaSite" id="jg25782"/>
    </source>
</evidence>
<dbReference type="GO" id="GO:0006897">
    <property type="term" value="P:endocytosis"/>
    <property type="evidence" value="ECO:0007669"/>
    <property type="project" value="TreeGrafter"/>
</dbReference>
<reference evidence="4" key="1">
    <citation type="submission" date="2022-11" db="UniProtKB">
        <authorList>
            <consortium name="WormBaseParasite"/>
        </authorList>
    </citation>
    <scope>IDENTIFICATION</scope>
</reference>
<dbReference type="SMART" id="SM00273">
    <property type="entry name" value="ENTH"/>
    <property type="match status" value="1"/>
</dbReference>
<dbReference type="Proteomes" id="UP000887574">
    <property type="component" value="Unplaced"/>
</dbReference>
<organism evidence="3 4">
    <name type="scientific">Ditylenchus dipsaci</name>
    <dbReference type="NCBI Taxonomy" id="166011"/>
    <lineage>
        <taxon>Eukaryota</taxon>
        <taxon>Metazoa</taxon>
        <taxon>Ecdysozoa</taxon>
        <taxon>Nematoda</taxon>
        <taxon>Chromadorea</taxon>
        <taxon>Rhabditida</taxon>
        <taxon>Tylenchina</taxon>
        <taxon>Tylenchomorpha</taxon>
        <taxon>Sphaerularioidea</taxon>
        <taxon>Anguinidae</taxon>
        <taxon>Anguininae</taxon>
        <taxon>Ditylenchus</taxon>
    </lineage>
</organism>
<protein>
    <submittedName>
        <fullName evidence="4">ENTH domain-containing protein</fullName>
    </submittedName>
</protein>
<evidence type="ECO:0000256" key="1">
    <source>
        <dbReference type="SAM" id="MobiDB-lite"/>
    </source>
</evidence>
<evidence type="ECO:0000313" key="3">
    <source>
        <dbReference type="Proteomes" id="UP000887574"/>
    </source>
</evidence>
<sequence length="407" mass="44233">MSDFFSGISNLTKQVQSTLNSEQMRKIGDKVQGYVMNFTESEAKVREATNEDLGLGPTGPQMQELAHMTFQYDTRLQVANTAQYLLKNGSERVISTARDHLFEMRALESYKCFDERGKDEGINIRHRVKAIIELLQDDELLRSERKKAKQKEEIYLASRAGMKRSQRVISLQLDLMMSLYGSPELGIRERTPEITEDDDEFGDFTEARGASHTKANSTHHPADPAPFQSASQSLGPHPRLRWLLFTGQGSANPMDLFSLNSPISNGAAASQLVQFDSVSPAENSTSLFDNSSTLSSTNTTGMGIKPPSLENIFGSTVGASPANTAQTQDLFGSLNKTGAPACSSIDEIFGIGSGTTPVQNTNSLVDIFSSPATLNTSSSTSAIGNSQFGGANCQRLGRSEGKGEHRL</sequence>
<feature type="domain" description="ENTH" evidence="2">
    <location>
        <begin position="1"/>
        <end position="145"/>
    </location>
</feature>
<proteinExistence type="predicted"/>
<dbReference type="InterPro" id="IPR013809">
    <property type="entry name" value="ENTH"/>
</dbReference>
<name>A0A915E0Y0_9BILA</name>
<dbReference type="GO" id="GO:0005768">
    <property type="term" value="C:endosome"/>
    <property type="evidence" value="ECO:0007669"/>
    <property type="project" value="TreeGrafter"/>
</dbReference>
<dbReference type="GO" id="GO:0005543">
    <property type="term" value="F:phospholipid binding"/>
    <property type="evidence" value="ECO:0007669"/>
    <property type="project" value="TreeGrafter"/>
</dbReference>
<feature type="compositionally biased region" description="Polar residues" evidence="1">
    <location>
        <begin position="376"/>
        <end position="389"/>
    </location>
</feature>
<feature type="region of interest" description="Disordered" evidence="1">
    <location>
        <begin position="210"/>
        <end position="233"/>
    </location>
</feature>
<dbReference type="AlphaFoldDB" id="A0A915E0Y0"/>
<dbReference type="InterPro" id="IPR008942">
    <property type="entry name" value="ENTH_VHS"/>
</dbReference>
<feature type="compositionally biased region" description="Basic and acidic residues" evidence="1">
    <location>
        <begin position="397"/>
        <end position="407"/>
    </location>
</feature>
<feature type="region of interest" description="Disordered" evidence="1">
    <location>
        <begin position="376"/>
        <end position="407"/>
    </location>
</feature>
<dbReference type="GO" id="GO:0030276">
    <property type="term" value="F:clathrin binding"/>
    <property type="evidence" value="ECO:0007669"/>
    <property type="project" value="TreeGrafter"/>
</dbReference>
<dbReference type="GO" id="GO:0030125">
    <property type="term" value="C:clathrin vesicle coat"/>
    <property type="evidence" value="ECO:0007669"/>
    <property type="project" value="TreeGrafter"/>
</dbReference>
<dbReference type="Gene3D" id="1.25.40.90">
    <property type="match status" value="2"/>
</dbReference>
<dbReference type="WBParaSite" id="jg25782">
    <property type="protein sequence ID" value="jg25782"/>
    <property type="gene ID" value="jg25782"/>
</dbReference>
<dbReference type="PANTHER" id="PTHR12276">
    <property type="entry name" value="EPSIN/ENT-RELATED"/>
    <property type="match status" value="1"/>
</dbReference>
<dbReference type="PROSITE" id="PS50942">
    <property type="entry name" value="ENTH"/>
    <property type="match status" value="1"/>
</dbReference>